<dbReference type="PROSITE" id="PS00070">
    <property type="entry name" value="ALDEHYDE_DEHYDR_CYS"/>
    <property type="match status" value="1"/>
</dbReference>
<comment type="similarity">
    <text evidence="1">Belongs to the aldehyde dehydrogenase family.</text>
</comment>
<dbReference type="EMBL" id="KV878591">
    <property type="protein sequence ID" value="OJJ56257.1"/>
    <property type="molecule type" value="Genomic_DNA"/>
</dbReference>
<dbReference type="VEuPathDB" id="FungiDB:ASPSYDRAFT_80802"/>
<protein>
    <recommendedName>
        <fullName evidence="3">aldehyde dehydrogenase (NAD(+))</fullName>
        <ecNumber evidence="3">1.2.1.3</ecNumber>
    </recommendedName>
</protein>
<dbReference type="STRING" id="1036612.A0A1L9T9Z3"/>
<gene>
    <name evidence="6" type="ORF">ASPSYDRAFT_80802</name>
</gene>
<dbReference type="SUPFAM" id="SSF53720">
    <property type="entry name" value="ALDH-like"/>
    <property type="match status" value="1"/>
</dbReference>
<sequence length="438" mass="47205">MASNGSGHPIVDFNSGFVQIIGGKSSPTQTTRHGINPANLNALPEVPVATQVDLDQSASAAKEPFKSWSRVPYEERRAAVLAYADAIAKYRTNFRGLLTTEQGKPAAVEWIRGMAGISLPEDVIEENETRSVVTRYTPIGVVGAIVPWNFPLLLATGEIAPALLTGNVIILVELAQQFFPPGVVQSLSGDDNLGPWLTSHPGIDKISFTGSTNTGKAVLQSASKMLKRIAFFAFLNSGQICLNLKRIYVHESIFEEFNSALVKSVQSYTLGDGSQNGVTHGPLQNSMQYERVKTFFDDIKAQGWNPVTGGEVTRSSGYFITPTVIDRPPEDSRTVVEEPFGPIVPLLSGTDEADVIARANDTKMGLGASVWTNDLTKASRVARELQAGNVWVNTHFDLSPSAPFGGHKESGIGTEWGANGLKGFCNVQTLFLNKNIVS</sequence>
<dbReference type="InterPro" id="IPR016163">
    <property type="entry name" value="Ald_DH_C"/>
</dbReference>
<dbReference type="RefSeq" id="XP_040700063.1">
    <property type="nucleotide sequence ID" value="XM_040851060.1"/>
</dbReference>
<dbReference type="InterPro" id="IPR016160">
    <property type="entry name" value="Ald_DH_CS_CYS"/>
</dbReference>
<keyword evidence="7" id="KW-1185">Reference proteome</keyword>
<dbReference type="CDD" id="cd07106">
    <property type="entry name" value="ALDH_AldA-AAD23400"/>
    <property type="match status" value="1"/>
</dbReference>
<evidence type="ECO:0000256" key="4">
    <source>
        <dbReference type="ARBA" id="ARBA00049194"/>
    </source>
</evidence>
<evidence type="ECO:0000256" key="2">
    <source>
        <dbReference type="ARBA" id="ARBA00023002"/>
    </source>
</evidence>
<dbReference type="Pfam" id="PF00171">
    <property type="entry name" value="Aldedh"/>
    <property type="match status" value="1"/>
</dbReference>
<evidence type="ECO:0000313" key="7">
    <source>
        <dbReference type="Proteomes" id="UP000184356"/>
    </source>
</evidence>
<keyword evidence="2" id="KW-0560">Oxidoreductase</keyword>
<evidence type="ECO:0000259" key="5">
    <source>
        <dbReference type="Pfam" id="PF00171"/>
    </source>
</evidence>
<evidence type="ECO:0000313" key="6">
    <source>
        <dbReference type="EMBL" id="OJJ56257.1"/>
    </source>
</evidence>
<dbReference type="Gene3D" id="3.40.309.10">
    <property type="entry name" value="Aldehyde Dehydrogenase, Chain A, domain 2"/>
    <property type="match status" value="1"/>
</dbReference>
<dbReference type="InterPro" id="IPR016161">
    <property type="entry name" value="Ald_DH/histidinol_DH"/>
</dbReference>
<dbReference type="PANTHER" id="PTHR11699">
    <property type="entry name" value="ALDEHYDE DEHYDROGENASE-RELATED"/>
    <property type="match status" value="1"/>
</dbReference>
<dbReference type="InterPro" id="IPR044086">
    <property type="entry name" value="LUC3-like"/>
</dbReference>
<dbReference type="OrthoDB" id="310895at2759"/>
<evidence type="ECO:0000256" key="1">
    <source>
        <dbReference type="ARBA" id="ARBA00009986"/>
    </source>
</evidence>
<organism evidence="6 7">
    <name type="scientific">Aspergillus sydowii CBS 593.65</name>
    <dbReference type="NCBI Taxonomy" id="1036612"/>
    <lineage>
        <taxon>Eukaryota</taxon>
        <taxon>Fungi</taxon>
        <taxon>Dikarya</taxon>
        <taxon>Ascomycota</taxon>
        <taxon>Pezizomycotina</taxon>
        <taxon>Eurotiomycetes</taxon>
        <taxon>Eurotiomycetidae</taxon>
        <taxon>Eurotiales</taxon>
        <taxon>Aspergillaceae</taxon>
        <taxon>Aspergillus</taxon>
        <taxon>Aspergillus subgen. Nidulantes</taxon>
    </lineage>
</organism>
<comment type="catalytic activity">
    <reaction evidence="4">
        <text>an aldehyde + NAD(+) + H2O = a carboxylate + NADH + 2 H(+)</text>
        <dbReference type="Rhea" id="RHEA:16185"/>
        <dbReference type="ChEBI" id="CHEBI:15377"/>
        <dbReference type="ChEBI" id="CHEBI:15378"/>
        <dbReference type="ChEBI" id="CHEBI:17478"/>
        <dbReference type="ChEBI" id="CHEBI:29067"/>
        <dbReference type="ChEBI" id="CHEBI:57540"/>
        <dbReference type="ChEBI" id="CHEBI:57945"/>
        <dbReference type="EC" id="1.2.1.3"/>
    </reaction>
</comment>
<feature type="domain" description="Aldehyde dehydrogenase" evidence="5">
    <location>
        <begin position="225"/>
        <end position="429"/>
    </location>
</feature>
<dbReference type="EC" id="1.2.1.3" evidence="3"/>
<dbReference type="Proteomes" id="UP000184356">
    <property type="component" value="Unassembled WGS sequence"/>
</dbReference>
<dbReference type="GO" id="GO:0004029">
    <property type="term" value="F:aldehyde dehydrogenase (NAD+) activity"/>
    <property type="evidence" value="ECO:0007669"/>
    <property type="project" value="UniProtKB-EC"/>
</dbReference>
<reference evidence="7" key="1">
    <citation type="journal article" date="2017" name="Genome Biol.">
        <title>Comparative genomics reveals high biological diversity and specific adaptations in the industrially and medically important fungal genus Aspergillus.</title>
        <authorList>
            <person name="de Vries R.P."/>
            <person name="Riley R."/>
            <person name="Wiebenga A."/>
            <person name="Aguilar-Osorio G."/>
            <person name="Amillis S."/>
            <person name="Uchima C.A."/>
            <person name="Anderluh G."/>
            <person name="Asadollahi M."/>
            <person name="Askin M."/>
            <person name="Barry K."/>
            <person name="Battaglia E."/>
            <person name="Bayram O."/>
            <person name="Benocci T."/>
            <person name="Braus-Stromeyer S.A."/>
            <person name="Caldana C."/>
            <person name="Canovas D."/>
            <person name="Cerqueira G.C."/>
            <person name="Chen F."/>
            <person name="Chen W."/>
            <person name="Choi C."/>
            <person name="Clum A."/>
            <person name="Dos Santos R.A."/>
            <person name="Damasio A.R."/>
            <person name="Diallinas G."/>
            <person name="Emri T."/>
            <person name="Fekete E."/>
            <person name="Flipphi M."/>
            <person name="Freyberg S."/>
            <person name="Gallo A."/>
            <person name="Gournas C."/>
            <person name="Habgood R."/>
            <person name="Hainaut M."/>
            <person name="Harispe M.L."/>
            <person name="Henrissat B."/>
            <person name="Hilden K.S."/>
            <person name="Hope R."/>
            <person name="Hossain A."/>
            <person name="Karabika E."/>
            <person name="Karaffa L."/>
            <person name="Karanyi Z."/>
            <person name="Krasevec N."/>
            <person name="Kuo A."/>
            <person name="Kusch H."/>
            <person name="LaButti K."/>
            <person name="Lagendijk E.L."/>
            <person name="Lapidus A."/>
            <person name="Levasseur A."/>
            <person name="Lindquist E."/>
            <person name="Lipzen A."/>
            <person name="Logrieco A.F."/>
            <person name="MacCabe A."/>
            <person name="Maekelae M.R."/>
            <person name="Malavazi I."/>
            <person name="Melin P."/>
            <person name="Meyer V."/>
            <person name="Mielnichuk N."/>
            <person name="Miskei M."/>
            <person name="Molnar A.P."/>
            <person name="Mule G."/>
            <person name="Ngan C.Y."/>
            <person name="Orejas M."/>
            <person name="Orosz E."/>
            <person name="Ouedraogo J.P."/>
            <person name="Overkamp K.M."/>
            <person name="Park H.-S."/>
            <person name="Perrone G."/>
            <person name="Piumi F."/>
            <person name="Punt P.J."/>
            <person name="Ram A.F."/>
            <person name="Ramon A."/>
            <person name="Rauscher S."/>
            <person name="Record E."/>
            <person name="Riano-Pachon D.M."/>
            <person name="Robert V."/>
            <person name="Roehrig J."/>
            <person name="Ruller R."/>
            <person name="Salamov A."/>
            <person name="Salih N.S."/>
            <person name="Samson R.A."/>
            <person name="Sandor E."/>
            <person name="Sanguinetti M."/>
            <person name="Schuetze T."/>
            <person name="Sepcic K."/>
            <person name="Shelest E."/>
            <person name="Sherlock G."/>
            <person name="Sophianopoulou V."/>
            <person name="Squina F.M."/>
            <person name="Sun H."/>
            <person name="Susca A."/>
            <person name="Todd R.B."/>
            <person name="Tsang A."/>
            <person name="Unkles S.E."/>
            <person name="van de Wiele N."/>
            <person name="van Rossen-Uffink D."/>
            <person name="Oliveira J.V."/>
            <person name="Vesth T.C."/>
            <person name="Visser J."/>
            <person name="Yu J.-H."/>
            <person name="Zhou M."/>
            <person name="Andersen M.R."/>
            <person name="Archer D.B."/>
            <person name="Baker S.E."/>
            <person name="Benoit I."/>
            <person name="Brakhage A.A."/>
            <person name="Braus G.H."/>
            <person name="Fischer R."/>
            <person name="Frisvad J.C."/>
            <person name="Goldman G.H."/>
            <person name="Houbraken J."/>
            <person name="Oakley B."/>
            <person name="Pocsi I."/>
            <person name="Scazzocchio C."/>
            <person name="Seiboth B."/>
            <person name="vanKuyk P.A."/>
            <person name="Wortman J."/>
            <person name="Dyer P.S."/>
            <person name="Grigoriev I.V."/>
        </authorList>
    </citation>
    <scope>NUCLEOTIDE SEQUENCE [LARGE SCALE GENOMIC DNA]</scope>
    <source>
        <strain evidence="7">CBS 593.65</strain>
    </source>
</reference>
<dbReference type="InterPro" id="IPR016162">
    <property type="entry name" value="Ald_DH_N"/>
</dbReference>
<dbReference type="AlphaFoldDB" id="A0A1L9T9Z3"/>
<dbReference type="InterPro" id="IPR015590">
    <property type="entry name" value="Aldehyde_DH_dom"/>
</dbReference>
<evidence type="ECO:0000256" key="3">
    <source>
        <dbReference type="ARBA" id="ARBA00024226"/>
    </source>
</evidence>
<dbReference type="Gene3D" id="3.40.605.10">
    <property type="entry name" value="Aldehyde Dehydrogenase, Chain A, domain 1"/>
    <property type="match status" value="2"/>
</dbReference>
<name>A0A1L9T9Z3_9EURO</name>
<proteinExistence type="inferred from homology"/>
<dbReference type="GeneID" id="63767133"/>
<accession>A0A1L9T9Z3</accession>